<evidence type="ECO:0000313" key="3">
    <source>
        <dbReference type="Proteomes" id="UP001602089"/>
    </source>
</evidence>
<dbReference type="Proteomes" id="UP001602089">
    <property type="component" value="Unassembled WGS sequence"/>
</dbReference>
<feature type="region of interest" description="Disordered" evidence="1">
    <location>
        <begin position="1"/>
        <end position="29"/>
    </location>
</feature>
<evidence type="ECO:0000313" key="2">
    <source>
        <dbReference type="EMBL" id="MFF4023633.1"/>
    </source>
</evidence>
<organism evidence="2 3">
    <name type="scientific">Nocardia elegans</name>
    <dbReference type="NCBI Taxonomy" id="300029"/>
    <lineage>
        <taxon>Bacteria</taxon>
        <taxon>Bacillati</taxon>
        <taxon>Actinomycetota</taxon>
        <taxon>Actinomycetes</taxon>
        <taxon>Mycobacteriales</taxon>
        <taxon>Nocardiaceae</taxon>
        <taxon>Nocardia</taxon>
    </lineage>
</organism>
<sequence length="177" mass="19270">MHREPDPHGETDSRSPADPARPPPAPGRAAHRLTGLRAAAALADLGLAPVAAGVIARRRGMMALLERVGADDRAVRRMHRLRREFGSGPVELVLPGRRVLVPLDPADVSRRLRRDLVLFLTTSLLAHLIDELDLELRSHPQPTPAAALPITFDNFRIDFTARARALQAAQSHSPGGR</sequence>
<accession>A0ABW6TFZ5</accession>
<comment type="caution">
    <text evidence="2">The sequence shown here is derived from an EMBL/GenBank/DDBJ whole genome shotgun (WGS) entry which is preliminary data.</text>
</comment>
<keyword evidence="3" id="KW-1185">Reference proteome</keyword>
<protein>
    <submittedName>
        <fullName evidence="2">Uncharacterized protein</fullName>
    </submittedName>
</protein>
<proteinExistence type="predicted"/>
<feature type="compositionally biased region" description="Basic and acidic residues" evidence="1">
    <location>
        <begin position="1"/>
        <end position="15"/>
    </location>
</feature>
<evidence type="ECO:0000256" key="1">
    <source>
        <dbReference type="SAM" id="MobiDB-lite"/>
    </source>
</evidence>
<gene>
    <name evidence="2" type="ORF">ACFYY5_12400</name>
</gene>
<name>A0ABW6TFZ5_9NOCA</name>
<reference evidence="2 3" key="1">
    <citation type="submission" date="2024-10" db="EMBL/GenBank/DDBJ databases">
        <title>The Natural Products Discovery Center: Release of the First 8490 Sequenced Strains for Exploring Actinobacteria Biosynthetic Diversity.</title>
        <authorList>
            <person name="Kalkreuter E."/>
            <person name="Kautsar S.A."/>
            <person name="Yang D."/>
            <person name="Bader C.D."/>
            <person name="Teijaro C.N."/>
            <person name="Fluegel L."/>
            <person name="Davis C.M."/>
            <person name="Simpson J.R."/>
            <person name="Lauterbach L."/>
            <person name="Steele A.D."/>
            <person name="Gui C."/>
            <person name="Meng S."/>
            <person name="Li G."/>
            <person name="Viehrig K."/>
            <person name="Ye F."/>
            <person name="Su P."/>
            <person name="Kiefer A.F."/>
            <person name="Nichols A."/>
            <person name="Cepeda A.J."/>
            <person name="Yan W."/>
            <person name="Fan B."/>
            <person name="Jiang Y."/>
            <person name="Adhikari A."/>
            <person name="Zheng C.-J."/>
            <person name="Schuster L."/>
            <person name="Cowan T.M."/>
            <person name="Smanski M.J."/>
            <person name="Chevrette M.G."/>
            <person name="De Carvalho L.P.S."/>
            <person name="Shen B."/>
        </authorList>
    </citation>
    <scope>NUCLEOTIDE SEQUENCE [LARGE SCALE GENOMIC DNA]</scope>
    <source>
        <strain evidence="2 3">NPDC001867</strain>
    </source>
</reference>
<dbReference type="RefSeq" id="WP_228816947.1">
    <property type="nucleotide sequence ID" value="NZ_JADLPS010000004.1"/>
</dbReference>
<dbReference type="EMBL" id="JBIATK010000003">
    <property type="protein sequence ID" value="MFF4023633.1"/>
    <property type="molecule type" value="Genomic_DNA"/>
</dbReference>